<reference evidence="1 2" key="1">
    <citation type="submission" date="2021-06" db="EMBL/GenBank/DDBJ databases">
        <title>Caerostris extrusa draft genome.</title>
        <authorList>
            <person name="Kono N."/>
            <person name="Arakawa K."/>
        </authorList>
    </citation>
    <scope>NUCLEOTIDE SEQUENCE [LARGE SCALE GENOMIC DNA]</scope>
</reference>
<keyword evidence="2" id="KW-1185">Reference proteome</keyword>
<evidence type="ECO:0000313" key="2">
    <source>
        <dbReference type="Proteomes" id="UP001054945"/>
    </source>
</evidence>
<dbReference type="AlphaFoldDB" id="A0AAV4RRI0"/>
<proteinExistence type="predicted"/>
<accession>A0AAV4RRI0</accession>
<evidence type="ECO:0000313" key="1">
    <source>
        <dbReference type="EMBL" id="GIY24070.1"/>
    </source>
</evidence>
<name>A0AAV4RRI0_CAEEX</name>
<gene>
    <name evidence="1" type="ORF">CEXT_196061</name>
</gene>
<organism evidence="1 2">
    <name type="scientific">Caerostris extrusa</name>
    <name type="common">Bark spider</name>
    <name type="synonym">Caerostris bankana</name>
    <dbReference type="NCBI Taxonomy" id="172846"/>
    <lineage>
        <taxon>Eukaryota</taxon>
        <taxon>Metazoa</taxon>
        <taxon>Ecdysozoa</taxon>
        <taxon>Arthropoda</taxon>
        <taxon>Chelicerata</taxon>
        <taxon>Arachnida</taxon>
        <taxon>Araneae</taxon>
        <taxon>Araneomorphae</taxon>
        <taxon>Entelegynae</taxon>
        <taxon>Araneoidea</taxon>
        <taxon>Araneidae</taxon>
        <taxon>Caerostris</taxon>
    </lineage>
</organism>
<dbReference type="Proteomes" id="UP001054945">
    <property type="component" value="Unassembled WGS sequence"/>
</dbReference>
<dbReference type="EMBL" id="BPLR01008348">
    <property type="protein sequence ID" value="GIY24070.1"/>
    <property type="molecule type" value="Genomic_DNA"/>
</dbReference>
<protein>
    <submittedName>
        <fullName evidence="1">Uncharacterized protein</fullName>
    </submittedName>
</protein>
<comment type="caution">
    <text evidence="1">The sequence shown here is derived from an EMBL/GenBank/DDBJ whole genome shotgun (WGS) entry which is preliminary data.</text>
</comment>
<sequence length="95" mass="11207">MLMWALPRGQEIMSYTTALFVTNPRAFRNSVLRLVLRYRSLVSYALGWVDQIKLKYILIREELQIACCSSSVWRITIYWVRTPDADFYIPDPGMK</sequence>